<dbReference type="InterPro" id="IPR002509">
    <property type="entry name" value="NODB_dom"/>
</dbReference>
<dbReference type="GO" id="GO:0016810">
    <property type="term" value="F:hydrolase activity, acting on carbon-nitrogen (but not peptide) bonds"/>
    <property type="evidence" value="ECO:0007669"/>
    <property type="project" value="InterPro"/>
</dbReference>
<dbReference type="Proteomes" id="UP000184375">
    <property type="component" value="Unassembled WGS sequence"/>
</dbReference>
<evidence type="ECO:0000259" key="1">
    <source>
        <dbReference type="PROSITE" id="PS51677"/>
    </source>
</evidence>
<evidence type="ECO:0000313" key="3">
    <source>
        <dbReference type="Proteomes" id="UP000184375"/>
    </source>
</evidence>
<gene>
    <name evidence="2" type="ORF">SAMN05660826_02037</name>
</gene>
<dbReference type="InterPro" id="IPR011330">
    <property type="entry name" value="Glyco_hydro/deAcase_b/a-brl"/>
</dbReference>
<dbReference type="InterPro" id="IPR050248">
    <property type="entry name" value="Polysacc_deacetylase_ArnD"/>
</dbReference>
<dbReference type="CDD" id="cd10944">
    <property type="entry name" value="CE4_SmPgdA_like"/>
    <property type="match status" value="1"/>
</dbReference>
<dbReference type="Gene3D" id="3.20.20.370">
    <property type="entry name" value="Glycoside hydrolase/deacetylase"/>
    <property type="match status" value="1"/>
</dbReference>
<dbReference type="STRING" id="447595.SAMN05660826_02037"/>
<dbReference type="Pfam" id="PF01522">
    <property type="entry name" value="Polysacc_deac_1"/>
    <property type="match status" value="1"/>
</dbReference>
<evidence type="ECO:0000313" key="2">
    <source>
        <dbReference type="EMBL" id="SHM81669.1"/>
    </source>
</evidence>
<feature type="domain" description="NodB homology" evidence="1">
    <location>
        <begin position="93"/>
        <end position="288"/>
    </location>
</feature>
<dbReference type="PROSITE" id="PS51677">
    <property type="entry name" value="NODB"/>
    <property type="match status" value="1"/>
</dbReference>
<dbReference type="PANTHER" id="PTHR10587:SF125">
    <property type="entry name" value="POLYSACCHARIDE DEACETYLASE YHEN-RELATED"/>
    <property type="match status" value="1"/>
</dbReference>
<dbReference type="GO" id="GO:0005975">
    <property type="term" value="P:carbohydrate metabolic process"/>
    <property type="evidence" value="ECO:0007669"/>
    <property type="project" value="InterPro"/>
</dbReference>
<organism evidence="2 3">
    <name type="scientific">Caldanaerovirga acetigignens</name>
    <dbReference type="NCBI Taxonomy" id="447595"/>
    <lineage>
        <taxon>Bacteria</taxon>
        <taxon>Bacillati</taxon>
        <taxon>Bacillota</taxon>
        <taxon>Clostridia</taxon>
        <taxon>Thermosediminibacterales</taxon>
        <taxon>Thermosediminibacteraceae</taxon>
        <taxon>Caldanaerovirga</taxon>
    </lineage>
</organism>
<dbReference type="EMBL" id="FRCR01000014">
    <property type="protein sequence ID" value="SHM81669.1"/>
    <property type="molecule type" value="Genomic_DNA"/>
</dbReference>
<dbReference type="PANTHER" id="PTHR10587">
    <property type="entry name" value="GLYCOSYL TRANSFERASE-RELATED"/>
    <property type="match status" value="1"/>
</dbReference>
<name>A0A1M7LTX0_9FIRM</name>
<proteinExistence type="predicted"/>
<reference evidence="3" key="1">
    <citation type="submission" date="2016-11" db="EMBL/GenBank/DDBJ databases">
        <authorList>
            <person name="Varghese N."/>
            <person name="Submissions S."/>
        </authorList>
    </citation>
    <scope>NUCLEOTIDE SEQUENCE [LARGE SCALE GENOMIC DNA]</scope>
    <source>
        <strain evidence="3">DSM 18802</strain>
    </source>
</reference>
<dbReference type="SUPFAM" id="SSF88713">
    <property type="entry name" value="Glycoside hydrolase/deacetylase"/>
    <property type="match status" value="1"/>
</dbReference>
<dbReference type="AlphaFoldDB" id="A0A1M7LTX0"/>
<accession>A0A1M7LTX0</accession>
<sequence>MGVEGKRGLFTLFVLTAIFGFIFGTALAFYTDGYFSHIGNEVYSPKQSVVEFIADEPQNSEEDRFDAGELNTLLVRRLLGRKVSPTWERKKSKVAYLTFDDGPSYNTPEILEILKEYGIKATFFVNGWNKKNLKEMLKMIYEDGHALGNHTYSHRYEIIYSSVENFMADLKRQEEMIYEAAGIRPKIVRFPGGSDNLVSLRFGGKDIMKKIADKLKEEGYIYVDWNASCGDAAKPPLSKDQMKEAVRRTTKGKNPVVLLLHDLDSKKTTLEILPWIIEYLQSEGYEFETIRQGMEGLEKVNRTDFWR</sequence>
<keyword evidence="3" id="KW-1185">Reference proteome</keyword>
<protein>
    <submittedName>
        <fullName evidence="2">Peptidoglycan/xylan/chitin deacetylase, PgdA/CDA1 family</fullName>
    </submittedName>
</protein>